<comment type="caution">
    <text evidence="1">The sequence shown here is derived from an EMBL/GenBank/DDBJ whole genome shotgun (WGS) entry which is preliminary data.</text>
</comment>
<protein>
    <submittedName>
        <fullName evidence="1">Uncharacterized protein</fullName>
    </submittedName>
</protein>
<keyword evidence="2" id="KW-1185">Reference proteome</keyword>
<sequence>MRQACSVLTDANCFPASLNNSVTYAGAVKAALAISGSSSLPVATVQGLNLAIGLPNQPHVISRQSSTPRRAQMGRGFRGGLKSLLSDSNDLCNMSGSFLSRQCFCKILALDGSVSINFFKFK</sequence>
<dbReference type="EMBL" id="CAAALY010284366">
    <property type="protein sequence ID" value="VEL43716.1"/>
    <property type="molecule type" value="Genomic_DNA"/>
</dbReference>
<organism evidence="1 2">
    <name type="scientific">Protopolystoma xenopodis</name>
    <dbReference type="NCBI Taxonomy" id="117903"/>
    <lineage>
        <taxon>Eukaryota</taxon>
        <taxon>Metazoa</taxon>
        <taxon>Spiralia</taxon>
        <taxon>Lophotrochozoa</taxon>
        <taxon>Platyhelminthes</taxon>
        <taxon>Monogenea</taxon>
        <taxon>Polyopisthocotylea</taxon>
        <taxon>Polystomatidea</taxon>
        <taxon>Polystomatidae</taxon>
        <taxon>Protopolystoma</taxon>
    </lineage>
</organism>
<evidence type="ECO:0000313" key="1">
    <source>
        <dbReference type="EMBL" id="VEL43716.1"/>
    </source>
</evidence>
<evidence type="ECO:0000313" key="2">
    <source>
        <dbReference type="Proteomes" id="UP000784294"/>
    </source>
</evidence>
<accession>A0A448XS95</accession>
<reference evidence="1" key="1">
    <citation type="submission" date="2018-11" db="EMBL/GenBank/DDBJ databases">
        <authorList>
            <consortium name="Pathogen Informatics"/>
        </authorList>
    </citation>
    <scope>NUCLEOTIDE SEQUENCE</scope>
</reference>
<dbReference type="OrthoDB" id="3183924at2759"/>
<proteinExistence type="predicted"/>
<dbReference type="AlphaFoldDB" id="A0A448XS95"/>
<name>A0A448XS95_9PLAT</name>
<dbReference type="Proteomes" id="UP000784294">
    <property type="component" value="Unassembled WGS sequence"/>
</dbReference>
<gene>
    <name evidence="1" type="ORF">PXEA_LOCUS37156</name>
</gene>